<dbReference type="VEuPathDB" id="FungiDB:FUN_024044"/>
<feature type="non-terminal residue" evidence="2">
    <location>
        <position position="341"/>
    </location>
</feature>
<dbReference type="PANTHER" id="PTHR47718">
    <property type="entry name" value="OS01G0519700 PROTEIN"/>
    <property type="match status" value="1"/>
</dbReference>
<accession>A0A2I1HRV9</accession>
<evidence type="ECO:0000259" key="1">
    <source>
        <dbReference type="Pfam" id="PF03101"/>
    </source>
</evidence>
<dbReference type="VEuPathDB" id="FungiDB:RhiirFUN_024671"/>
<dbReference type="EMBL" id="LLXI01005593">
    <property type="protein sequence ID" value="PKY61610.1"/>
    <property type="molecule type" value="Genomic_DNA"/>
</dbReference>
<dbReference type="Pfam" id="PF03101">
    <property type="entry name" value="FAR1"/>
    <property type="match status" value="1"/>
</dbReference>
<reference evidence="2 3" key="1">
    <citation type="submission" date="2015-10" db="EMBL/GenBank/DDBJ databases">
        <title>Genome analyses suggest a sexual origin of heterokaryosis in a supposedly ancient asexual fungus.</title>
        <authorList>
            <person name="Ropars J."/>
            <person name="Sedzielewska K."/>
            <person name="Noel J."/>
            <person name="Charron P."/>
            <person name="Farinelli L."/>
            <person name="Marton T."/>
            <person name="Kruger M."/>
            <person name="Pelin A."/>
            <person name="Brachmann A."/>
            <person name="Corradi N."/>
        </authorList>
    </citation>
    <scope>NUCLEOTIDE SEQUENCE [LARGE SCALE GENOMIC DNA]</scope>
    <source>
        <strain evidence="2 3">A4</strain>
    </source>
</reference>
<comment type="caution">
    <text evidence="2">The sequence shown here is derived from an EMBL/GenBank/DDBJ whole genome shotgun (WGS) entry which is preliminary data.</text>
</comment>
<dbReference type="AlphaFoldDB" id="A0A2I1HRV9"/>
<proteinExistence type="predicted"/>
<dbReference type="Proteomes" id="UP000234323">
    <property type="component" value="Unassembled WGS sequence"/>
</dbReference>
<feature type="domain" description="FAR1" evidence="1">
    <location>
        <begin position="140"/>
        <end position="231"/>
    </location>
</feature>
<organism evidence="2 3">
    <name type="scientific">Rhizophagus irregularis</name>
    <dbReference type="NCBI Taxonomy" id="588596"/>
    <lineage>
        <taxon>Eukaryota</taxon>
        <taxon>Fungi</taxon>
        <taxon>Fungi incertae sedis</taxon>
        <taxon>Mucoromycota</taxon>
        <taxon>Glomeromycotina</taxon>
        <taxon>Glomeromycetes</taxon>
        <taxon>Glomerales</taxon>
        <taxon>Glomeraceae</taxon>
        <taxon>Rhizophagus</taxon>
    </lineage>
</organism>
<evidence type="ECO:0000313" key="2">
    <source>
        <dbReference type="EMBL" id="PKY61610.1"/>
    </source>
</evidence>
<gene>
    <name evidence="2" type="ORF">RhiirA4_522917</name>
</gene>
<keyword evidence="3" id="KW-1185">Reference proteome</keyword>
<name>A0A2I1HRV9_9GLOM</name>
<protein>
    <recommendedName>
        <fullName evidence="1">FAR1 domain-containing protein</fullName>
    </recommendedName>
</protein>
<dbReference type="VEuPathDB" id="FungiDB:RhiirA1_458748"/>
<evidence type="ECO:0000313" key="3">
    <source>
        <dbReference type="Proteomes" id="UP000234323"/>
    </source>
</evidence>
<sequence length="341" mass="40560">MENILDPNFSYSPDMLFNSYYDSSYSGSDLLNSYQYESPDLPIFEFYGSPYDSSDLFLEDHDILNETQIGNVRRMDVSENEDINRYDFPEDEKINGRYDVDRNLDHQEWEYDDSEYEEEENKLELNQGMEFETWELAESYLNEYAKQQGFSFRKKRRILDPTDSTITRRRTYECSHARTHEIQKVILEENRRDRDSEMIGCLWHINLSFPKSGNGVRINSIVGIHNHDMNPCITEIAPKFRKLTDKMLEKIKFWTIEGRLGIPTQYNLLVASFPNKVINKKDLSNAIQQFKKQAKPIKNDACQMLTELYLKKDDDPRWIIKPRFDHGERRLNSLFWMSPDQ</sequence>
<dbReference type="InterPro" id="IPR004330">
    <property type="entry name" value="FAR1_DNA_bnd_dom"/>
</dbReference>